<keyword evidence="5" id="KW-1185">Reference proteome</keyword>
<comment type="similarity">
    <text evidence="1 2">Belongs to the pirin family.</text>
</comment>
<dbReference type="Proteomes" id="UP000002195">
    <property type="component" value="Unassembled WGS sequence"/>
</dbReference>
<dbReference type="InterPro" id="IPR003829">
    <property type="entry name" value="Pirin_N_dom"/>
</dbReference>
<dbReference type="AlphaFoldDB" id="Q54UE5"/>
<dbReference type="InParanoid" id="Q54UE5"/>
<gene>
    <name evidence="4" type="ORF">DDB_G0281123</name>
</gene>
<dbReference type="Pfam" id="PF02678">
    <property type="entry name" value="Pirin"/>
    <property type="match status" value="1"/>
</dbReference>
<comment type="caution">
    <text evidence="4">The sequence shown here is derived from an EMBL/GenBank/DDBJ whole genome shotgun (WGS) entry which is preliminary data.</text>
</comment>
<evidence type="ECO:0000313" key="5">
    <source>
        <dbReference type="Proteomes" id="UP000002195"/>
    </source>
</evidence>
<dbReference type="VEuPathDB" id="AmoebaDB:DDB_G0281123"/>
<dbReference type="InterPro" id="IPR014710">
    <property type="entry name" value="RmlC-like_jellyroll"/>
</dbReference>
<dbReference type="EMBL" id="AAFI02000040">
    <property type="protein sequence ID" value="EAL66858.1"/>
    <property type="molecule type" value="Genomic_DNA"/>
</dbReference>
<dbReference type="PANTHER" id="PTHR13903">
    <property type="entry name" value="PIRIN-RELATED"/>
    <property type="match status" value="1"/>
</dbReference>
<feature type="domain" description="Pirin N-terminal" evidence="3">
    <location>
        <begin position="29"/>
        <end position="73"/>
    </location>
</feature>
<evidence type="ECO:0000256" key="1">
    <source>
        <dbReference type="ARBA" id="ARBA00008416"/>
    </source>
</evidence>
<evidence type="ECO:0000256" key="2">
    <source>
        <dbReference type="RuleBase" id="RU003457"/>
    </source>
</evidence>
<dbReference type="Gene3D" id="2.60.120.10">
    <property type="entry name" value="Jelly Rolls"/>
    <property type="match status" value="1"/>
</dbReference>
<dbReference type="KEGG" id="ddi:DDB_G0281123"/>
<organism evidence="4 5">
    <name type="scientific">Dictyostelium discoideum</name>
    <name type="common">Social amoeba</name>
    <dbReference type="NCBI Taxonomy" id="44689"/>
    <lineage>
        <taxon>Eukaryota</taxon>
        <taxon>Amoebozoa</taxon>
        <taxon>Evosea</taxon>
        <taxon>Eumycetozoa</taxon>
        <taxon>Dictyostelia</taxon>
        <taxon>Dictyosteliales</taxon>
        <taxon>Dictyosteliaceae</taxon>
        <taxon>Dictyostelium</taxon>
    </lineage>
</organism>
<name>Q54UE5_DICDI</name>
<dbReference type="FunCoup" id="Q54UE5">
    <property type="interactions" value="1"/>
</dbReference>
<dbReference type="GeneID" id="8622886"/>
<accession>Q54UE5</accession>
<dbReference type="SUPFAM" id="SSF51182">
    <property type="entry name" value="RmlC-like cupins"/>
    <property type="match status" value="1"/>
</dbReference>
<evidence type="ECO:0000313" key="4">
    <source>
        <dbReference type="EMBL" id="EAL66858.1"/>
    </source>
</evidence>
<sequence>MSSVSRKVSNVANGYKTKDGAGVSLLRVIVDPFLMLDAFKSENLNDYIAGFPSHPHRGQQTLIYMIDGIMEHKITKEIKDY</sequence>
<proteinExistence type="inferred from homology"/>
<dbReference type="InterPro" id="IPR011051">
    <property type="entry name" value="RmlC_Cupin_sf"/>
</dbReference>
<dbReference type="HOGENOM" id="CLU_045717_4_1_1"/>
<dbReference type="InterPro" id="IPR012093">
    <property type="entry name" value="Pirin"/>
</dbReference>
<reference evidence="4 5" key="1">
    <citation type="journal article" date="2005" name="Nature">
        <title>The genome of the social amoeba Dictyostelium discoideum.</title>
        <authorList>
            <consortium name="The Dictyostelium discoideum Sequencing Consortium"/>
            <person name="Eichinger L."/>
            <person name="Pachebat J.A."/>
            <person name="Glockner G."/>
            <person name="Rajandream M.A."/>
            <person name="Sucgang R."/>
            <person name="Berriman M."/>
            <person name="Song J."/>
            <person name="Olsen R."/>
            <person name="Szafranski K."/>
            <person name="Xu Q."/>
            <person name="Tunggal B."/>
            <person name="Kummerfeld S."/>
            <person name="Madera M."/>
            <person name="Konfortov B.A."/>
            <person name="Rivero F."/>
            <person name="Bankier A.T."/>
            <person name="Lehmann R."/>
            <person name="Hamlin N."/>
            <person name="Davies R."/>
            <person name="Gaudet P."/>
            <person name="Fey P."/>
            <person name="Pilcher K."/>
            <person name="Chen G."/>
            <person name="Saunders D."/>
            <person name="Sodergren E."/>
            <person name="Davis P."/>
            <person name="Kerhornou A."/>
            <person name="Nie X."/>
            <person name="Hall N."/>
            <person name="Anjard C."/>
            <person name="Hemphill L."/>
            <person name="Bason N."/>
            <person name="Farbrother P."/>
            <person name="Desany B."/>
            <person name="Just E."/>
            <person name="Morio T."/>
            <person name="Rost R."/>
            <person name="Churcher C."/>
            <person name="Cooper J."/>
            <person name="Haydock S."/>
            <person name="van Driessche N."/>
            <person name="Cronin A."/>
            <person name="Goodhead I."/>
            <person name="Muzny D."/>
            <person name="Mourier T."/>
            <person name="Pain A."/>
            <person name="Lu M."/>
            <person name="Harper D."/>
            <person name="Lindsay R."/>
            <person name="Hauser H."/>
            <person name="James K."/>
            <person name="Quiles M."/>
            <person name="Madan Babu M."/>
            <person name="Saito T."/>
            <person name="Buchrieser C."/>
            <person name="Wardroper A."/>
            <person name="Felder M."/>
            <person name="Thangavelu M."/>
            <person name="Johnson D."/>
            <person name="Knights A."/>
            <person name="Loulseged H."/>
            <person name="Mungall K."/>
            <person name="Oliver K."/>
            <person name="Price C."/>
            <person name="Quail M.A."/>
            <person name="Urushihara H."/>
            <person name="Hernandez J."/>
            <person name="Rabbinowitsch E."/>
            <person name="Steffen D."/>
            <person name="Sanders M."/>
            <person name="Ma J."/>
            <person name="Kohara Y."/>
            <person name="Sharp S."/>
            <person name="Simmonds M."/>
            <person name="Spiegler S."/>
            <person name="Tivey A."/>
            <person name="Sugano S."/>
            <person name="White B."/>
            <person name="Walker D."/>
            <person name="Woodward J."/>
            <person name="Winckler T."/>
            <person name="Tanaka Y."/>
            <person name="Shaulsky G."/>
            <person name="Schleicher M."/>
            <person name="Weinstock G."/>
            <person name="Rosenthal A."/>
            <person name="Cox E.C."/>
            <person name="Chisholm R.L."/>
            <person name="Gibbs R."/>
            <person name="Loomis W.F."/>
            <person name="Platzer M."/>
            <person name="Kay R.R."/>
            <person name="Williams J."/>
            <person name="Dear P.H."/>
            <person name="Noegel A.A."/>
            <person name="Barrell B."/>
            <person name="Kuspa A."/>
        </authorList>
    </citation>
    <scope>NUCLEOTIDE SEQUENCE [LARGE SCALE GENOMIC DNA]</scope>
    <source>
        <strain evidence="4 5">AX4</strain>
    </source>
</reference>
<dbReference type="RefSeq" id="XP_640831.1">
    <property type="nucleotide sequence ID" value="XM_635739.1"/>
</dbReference>
<dbReference type="PANTHER" id="PTHR13903:SF8">
    <property type="entry name" value="PIRIN"/>
    <property type="match status" value="1"/>
</dbReference>
<protein>
    <recommendedName>
        <fullName evidence="3">Pirin N-terminal domain-containing protein</fullName>
    </recommendedName>
</protein>
<dbReference type="PaxDb" id="44689-DDB0204028"/>
<evidence type="ECO:0000259" key="3">
    <source>
        <dbReference type="Pfam" id="PF02678"/>
    </source>
</evidence>